<comment type="caution">
    <text evidence="1">The sequence shown here is derived from an EMBL/GenBank/DDBJ whole genome shotgun (WGS) entry which is preliminary data.</text>
</comment>
<evidence type="ECO:0000313" key="2">
    <source>
        <dbReference type="Proteomes" id="UP000010321"/>
    </source>
</evidence>
<accession>A0ABP2KSX5</accession>
<gene>
    <name evidence="1" type="ORF">HMPREF9445_01636</name>
</gene>
<keyword evidence="2" id="KW-1185">Reference proteome</keyword>
<organism evidence="1 2">
    <name type="scientific">Bacteroides clarus YIT 12056</name>
    <dbReference type="NCBI Taxonomy" id="762984"/>
    <lineage>
        <taxon>Bacteria</taxon>
        <taxon>Pseudomonadati</taxon>
        <taxon>Bacteroidota</taxon>
        <taxon>Bacteroidia</taxon>
        <taxon>Bacteroidales</taxon>
        <taxon>Bacteroidaceae</taxon>
        <taxon>Bacteroides</taxon>
    </lineage>
</organism>
<protein>
    <submittedName>
        <fullName evidence="1">Uncharacterized protein</fullName>
    </submittedName>
</protein>
<proteinExistence type="predicted"/>
<reference evidence="1 2" key="1">
    <citation type="submission" date="2011-02" db="EMBL/GenBank/DDBJ databases">
        <authorList>
            <person name="Weinstock G."/>
            <person name="Sodergren E."/>
            <person name="Clifton S."/>
            <person name="Fulton L."/>
            <person name="Fulton B."/>
            <person name="Courtney L."/>
            <person name="Fronick C."/>
            <person name="Harrison M."/>
            <person name="Strong C."/>
            <person name="Farmer C."/>
            <person name="Delahaunty K."/>
            <person name="Markovic C."/>
            <person name="Hall O."/>
            <person name="Minx P."/>
            <person name="Tomlinson C."/>
            <person name="Mitreva M."/>
            <person name="Hou S."/>
            <person name="Chen J."/>
            <person name="Wollam A."/>
            <person name="Pepin K.H."/>
            <person name="Johnson M."/>
            <person name="Bhonagiri V."/>
            <person name="Zhang X."/>
            <person name="Suruliraj S."/>
            <person name="Warren W."/>
            <person name="Chinwalla A."/>
            <person name="Mardis E.R."/>
            <person name="Wilson R.K."/>
        </authorList>
    </citation>
    <scope>NUCLEOTIDE SEQUENCE [LARGE SCALE GENOMIC DNA]</scope>
    <source>
        <strain evidence="1 2">YIT 12056</strain>
    </source>
</reference>
<sequence>MCTVTLLERHRVGSENAENGGSYGDDYFQDCVPDSCTFTHILLFLSYK</sequence>
<evidence type="ECO:0000313" key="1">
    <source>
        <dbReference type="EMBL" id="EGF52405.1"/>
    </source>
</evidence>
<name>A0ABP2KSX5_9BACE</name>
<dbReference type="EMBL" id="AFBM01000016">
    <property type="protein sequence ID" value="EGF52405.1"/>
    <property type="molecule type" value="Genomic_DNA"/>
</dbReference>
<dbReference type="Proteomes" id="UP000010321">
    <property type="component" value="Unassembled WGS sequence"/>
</dbReference>